<sequence>MAVLLGFKLQEHFEGQSWCTNFVIEPKGNRSNSGQLEGNRVAGTPQLEAEMQLAYVGELDMNHGTAYAMSLYHYVTHLELDWRHGIDKDSLQPCLFFGGWKPGFVFPTLAFEGDMEELDDFPQEIFVASLLAQGYQWSIVGNLQAVIMYTSILVDGPSTSGSIKHVFQRLDLISSEGILLVILHSNYASIYWESRPSRLVSNV</sequence>
<dbReference type="EMBL" id="ML179105">
    <property type="protein sequence ID" value="THV00373.1"/>
    <property type="molecule type" value="Genomic_DNA"/>
</dbReference>
<reference evidence="1 2" key="1">
    <citation type="journal article" date="2019" name="Nat. Ecol. Evol.">
        <title>Megaphylogeny resolves global patterns of mushroom evolution.</title>
        <authorList>
            <person name="Varga T."/>
            <person name="Krizsan K."/>
            <person name="Foldi C."/>
            <person name="Dima B."/>
            <person name="Sanchez-Garcia M."/>
            <person name="Sanchez-Ramirez S."/>
            <person name="Szollosi G.J."/>
            <person name="Szarkandi J.G."/>
            <person name="Papp V."/>
            <person name="Albert L."/>
            <person name="Andreopoulos W."/>
            <person name="Angelini C."/>
            <person name="Antonin V."/>
            <person name="Barry K.W."/>
            <person name="Bougher N.L."/>
            <person name="Buchanan P."/>
            <person name="Buyck B."/>
            <person name="Bense V."/>
            <person name="Catcheside P."/>
            <person name="Chovatia M."/>
            <person name="Cooper J."/>
            <person name="Damon W."/>
            <person name="Desjardin D."/>
            <person name="Finy P."/>
            <person name="Geml J."/>
            <person name="Haridas S."/>
            <person name="Hughes K."/>
            <person name="Justo A."/>
            <person name="Karasinski D."/>
            <person name="Kautmanova I."/>
            <person name="Kiss B."/>
            <person name="Kocsube S."/>
            <person name="Kotiranta H."/>
            <person name="LaButti K.M."/>
            <person name="Lechner B.E."/>
            <person name="Liimatainen K."/>
            <person name="Lipzen A."/>
            <person name="Lukacs Z."/>
            <person name="Mihaltcheva S."/>
            <person name="Morgado L.N."/>
            <person name="Niskanen T."/>
            <person name="Noordeloos M.E."/>
            <person name="Ohm R.A."/>
            <person name="Ortiz-Santana B."/>
            <person name="Ovrebo C."/>
            <person name="Racz N."/>
            <person name="Riley R."/>
            <person name="Savchenko A."/>
            <person name="Shiryaev A."/>
            <person name="Soop K."/>
            <person name="Spirin V."/>
            <person name="Szebenyi C."/>
            <person name="Tomsovsky M."/>
            <person name="Tulloss R.E."/>
            <person name="Uehling J."/>
            <person name="Grigoriev I.V."/>
            <person name="Vagvolgyi C."/>
            <person name="Papp T."/>
            <person name="Martin F.M."/>
            <person name="Miettinen O."/>
            <person name="Hibbett D.S."/>
            <person name="Nagy L.G."/>
        </authorList>
    </citation>
    <scope>NUCLEOTIDE SEQUENCE [LARGE SCALE GENOMIC DNA]</scope>
    <source>
        <strain evidence="1 2">CBS 962.96</strain>
    </source>
</reference>
<gene>
    <name evidence="1" type="ORF">K435DRAFT_934233</name>
</gene>
<name>A0A4S8MCW0_DENBC</name>
<evidence type="ECO:0000313" key="2">
    <source>
        <dbReference type="Proteomes" id="UP000297245"/>
    </source>
</evidence>
<proteinExistence type="predicted"/>
<dbReference type="Proteomes" id="UP000297245">
    <property type="component" value="Unassembled WGS sequence"/>
</dbReference>
<protein>
    <submittedName>
        <fullName evidence="1">Uncharacterized protein</fullName>
    </submittedName>
</protein>
<evidence type="ECO:0000313" key="1">
    <source>
        <dbReference type="EMBL" id="THV00373.1"/>
    </source>
</evidence>
<accession>A0A4S8MCW0</accession>
<keyword evidence="2" id="KW-1185">Reference proteome</keyword>
<dbReference type="AlphaFoldDB" id="A0A4S8MCW0"/>
<organism evidence="1 2">
    <name type="scientific">Dendrothele bispora (strain CBS 962.96)</name>
    <dbReference type="NCBI Taxonomy" id="1314807"/>
    <lineage>
        <taxon>Eukaryota</taxon>
        <taxon>Fungi</taxon>
        <taxon>Dikarya</taxon>
        <taxon>Basidiomycota</taxon>
        <taxon>Agaricomycotina</taxon>
        <taxon>Agaricomycetes</taxon>
        <taxon>Agaricomycetidae</taxon>
        <taxon>Agaricales</taxon>
        <taxon>Agaricales incertae sedis</taxon>
        <taxon>Dendrothele</taxon>
    </lineage>
</organism>